<dbReference type="GO" id="GO:0016117">
    <property type="term" value="P:carotenoid biosynthetic process"/>
    <property type="evidence" value="ECO:0007669"/>
    <property type="project" value="UniProtKB-KW"/>
</dbReference>
<keyword evidence="5" id="KW-0812">Transmembrane</keyword>
<dbReference type="STRING" id="909613.UO65_6502"/>
<dbReference type="Proteomes" id="UP000019277">
    <property type="component" value="Unassembled WGS sequence"/>
</dbReference>
<sequence length="501" mass="53940">MEHDHGGRHMRAVNGRTDRVVVVGAGLSGLSAALHLVGRGRAVTVLERDRVPGGLAGRHDVDGYRVDTGPTVLTMPDILDETFAAVGESVRDRLDLLPLTPAYRAHFADGSRLDVHSDEAAMTEAVRAFAGPGEAVGYLRLRRWLRRLYEVEYDRFIAANFDSPLSLLTPTLARLVAMGGFGSLERAVGRFLTDERLQRVFSFQSLYAGESPHRALGVYGVISYMDTVAGVHFPRGGMRAVPDALAAAGVSAGVEYRYGSEVDHLERRGGRVTAVRTAAGERFECDAVVLATEPNTAYRLLGRAPRRPTRLRSSPSAVVVHLGTTARWPDTAHHSLSFGGAWRGTFDEIIRRGTTMGDPSLLITRPTASDPGLAPPDRDLLYLLAPVPNLEVGRVDWERDGKAYVEEVVSVAERRLFPGLAASVEAVHAVTPTDWAARGLTAGTPFSYAHSLTQTGPFRPSNFPRYSENAVLAGSGTVPGVGVPTALVSGRLAADRITGPR</sequence>
<organism evidence="7 8">
    <name type="scientific">Actinokineospora spheciospongiae</name>
    <dbReference type="NCBI Taxonomy" id="909613"/>
    <lineage>
        <taxon>Bacteria</taxon>
        <taxon>Bacillati</taxon>
        <taxon>Actinomycetota</taxon>
        <taxon>Actinomycetes</taxon>
        <taxon>Pseudonocardiales</taxon>
        <taxon>Pseudonocardiaceae</taxon>
        <taxon>Actinokineospora</taxon>
    </lineage>
</organism>
<feature type="transmembrane region" description="Helical" evidence="5">
    <location>
        <begin position="20"/>
        <end position="38"/>
    </location>
</feature>
<keyword evidence="5" id="KW-0472">Membrane</keyword>
<dbReference type="InterPro" id="IPR014105">
    <property type="entry name" value="Carotenoid/retinoid_OxRdtase"/>
</dbReference>
<dbReference type="PANTHER" id="PTHR43734:SF1">
    <property type="entry name" value="PHYTOENE DESATURASE"/>
    <property type="match status" value="1"/>
</dbReference>
<proteinExistence type="inferred from homology"/>
<dbReference type="SUPFAM" id="SSF51905">
    <property type="entry name" value="FAD/NAD(P)-binding domain"/>
    <property type="match status" value="1"/>
</dbReference>
<evidence type="ECO:0000259" key="6">
    <source>
        <dbReference type="Pfam" id="PF01593"/>
    </source>
</evidence>
<dbReference type="Pfam" id="PF01593">
    <property type="entry name" value="Amino_oxidase"/>
    <property type="match status" value="1"/>
</dbReference>
<dbReference type="EMBL" id="AYXG01000246">
    <property type="protein sequence ID" value="EWC58241.1"/>
    <property type="molecule type" value="Genomic_DNA"/>
</dbReference>
<dbReference type="Gene3D" id="3.50.50.60">
    <property type="entry name" value="FAD/NAD(P)-binding domain"/>
    <property type="match status" value="2"/>
</dbReference>
<dbReference type="GO" id="GO:0016491">
    <property type="term" value="F:oxidoreductase activity"/>
    <property type="evidence" value="ECO:0007669"/>
    <property type="project" value="UniProtKB-KW"/>
</dbReference>
<dbReference type="NCBIfam" id="TIGR02734">
    <property type="entry name" value="crtI_fam"/>
    <property type="match status" value="1"/>
</dbReference>
<comment type="caution">
    <text evidence="7">The sequence shown here is derived from an EMBL/GenBank/DDBJ whole genome shotgun (WGS) entry which is preliminary data.</text>
</comment>
<evidence type="ECO:0000256" key="4">
    <source>
        <dbReference type="RuleBase" id="RU362075"/>
    </source>
</evidence>
<reference evidence="7 8" key="1">
    <citation type="journal article" date="2014" name="Genome Announc.">
        <title>Draft Genome Sequence of the Antitrypanosomally Active Sponge-Associated Bacterium Actinokineospora sp. Strain EG49.</title>
        <authorList>
            <person name="Harjes J."/>
            <person name="Ryu T."/>
            <person name="Abdelmohsen U.R."/>
            <person name="Moitinho-Silva L."/>
            <person name="Horn H."/>
            <person name="Ravasi T."/>
            <person name="Hentschel U."/>
        </authorList>
    </citation>
    <scope>NUCLEOTIDE SEQUENCE [LARGE SCALE GENOMIC DNA]</scope>
    <source>
        <strain evidence="7 8">EG49</strain>
    </source>
</reference>
<evidence type="ECO:0000256" key="5">
    <source>
        <dbReference type="SAM" id="Phobius"/>
    </source>
</evidence>
<keyword evidence="5" id="KW-1133">Transmembrane helix</keyword>
<keyword evidence="3 4" id="KW-0560">Oxidoreductase</keyword>
<comment type="similarity">
    <text evidence="4">Belongs to the carotenoid/retinoid oxidoreductase family.</text>
</comment>
<dbReference type="InterPro" id="IPR036188">
    <property type="entry name" value="FAD/NAD-bd_sf"/>
</dbReference>
<dbReference type="PRINTS" id="PR00419">
    <property type="entry name" value="ADXRDTASE"/>
</dbReference>
<keyword evidence="8" id="KW-1185">Reference proteome</keyword>
<protein>
    <submittedName>
        <fullName evidence="7">Phytoene dehydrogenase</fullName>
        <ecNumber evidence="7">1.14.99.-</ecNumber>
    </submittedName>
</protein>
<dbReference type="PATRIC" id="fig|909613.9.peg.6499"/>
<dbReference type="EC" id="1.14.99.-" evidence="7"/>
<dbReference type="PANTHER" id="PTHR43734">
    <property type="entry name" value="PHYTOENE DESATURASE"/>
    <property type="match status" value="1"/>
</dbReference>
<dbReference type="InterPro" id="IPR002937">
    <property type="entry name" value="Amino_oxidase"/>
</dbReference>
<dbReference type="eggNOG" id="COG1233">
    <property type="taxonomic scope" value="Bacteria"/>
</dbReference>
<name>W7INV6_9PSEU</name>
<gene>
    <name evidence="7" type="ORF">UO65_6502</name>
</gene>
<dbReference type="AlphaFoldDB" id="W7INV6"/>
<evidence type="ECO:0000313" key="8">
    <source>
        <dbReference type="Proteomes" id="UP000019277"/>
    </source>
</evidence>
<keyword evidence="2 4" id="KW-0125">Carotenoid biosynthesis</keyword>
<evidence type="ECO:0000256" key="2">
    <source>
        <dbReference type="ARBA" id="ARBA00022746"/>
    </source>
</evidence>
<accession>W7INV6</accession>
<evidence type="ECO:0000256" key="1">
    <source>
        <dbReference type="ARBA" id="ARBA00004829"/>
    </source>
</evidence>
<evidence type="ECO:0000256" key="3">
    <source>
        <dbReference type="ARBA" id="ARBA00023002"/>
    </source>
</evidence>
<feature type="domain" description="Amine oxidase" evidence="6">
    <location>
        <begin position="27"/>
        <end position="497"/>
    </location>
</feature>
<evidence type="ECO:0000313" key="7">
    <source>
        <dbReference type="EMBL" id="EWC58241.1"/>
    </source>
</evidence>
<comment type="pathway">
    <text evidence="1 4">Carotenoid biosynthesis.</text>
</comment>